<dbReference type="Proteomes" id="UP001153334">
    <property type="component" value="Unassembled WGS sequence"/>
</dbReference>
<comment type="caution">
    <text evidence="1">The sequence shown here is derived from an EMBL/GenBank/DDBJ whole genome shotgun (WGS) entry which is preliminary data.</text>
</comment>
<dbReference type="EMBL" id="JAPESX010000466">
    <property type="protein sequence ID" value="KAJ8121167.1"/>
    <property type="molecule type" value="Genomic_DNA"/>
</dbReference>
<organism evidence="1 2">
    <name type="scientific">Nemania bipapillata</name>
    <dbReference type="NCBI Taxonomy" id="110536"/>
    <lineage>
        <taxon>Eukaryota</taxon>
        <taxon>Fungi</taxon>
        <taxon>Dikarya</taxon>
        <taxon>Ascomycota</taxon>
        <taxon>Pezizomycotina</taxon>
        <taxon>Sordariomycetes</taxon>
        <taxon>Xylariomycetidae</taxon>
        <taxon>Xylariales</taxon>
        <taxon>Xylariaceae</taxon>
        <taxon>Nemania</taxon>
    </lineage>
</organism>
<accession>A0ACC2J1H0</accession>
<keyword evidence="2" id="KW-1185">Reference proteome</keyword>
<proteinExistence type="predicted"/>
<gene>
    <name evidence="1" type="ORF">ONZ43_g2314</name>
</gene>
<reference evidence="1" key="1">
    <citation type="submission" date="2022-11" db="EMBL/GenBank/DDBJ databases">
        <title>Genome Sequence of Nemania bipapillata.</title>
        <authorList>
            <person name="Buettner E."/>
        </authorList>
    </citation>
    <scope>NUCLEOTIDE SEQUENCE</scope>
    <source>
        <strain evidence="1">CP14</strain>
    </source>
</reference>
<name>A0ACC2J1H0_9PEZI</name>
<sequence>MAPTPASELLQRAEILSKDHKPLPLLTEVGLSPRSMIFCCFDWRVKPDEFLGLTDADSAVLVRTASGTPARNIADIAVIDKILGLTELIVIKHTDCGATYITDNDVRDHIVKHNPDMAGHLDDFTVLATTDIVKRTQQDVEIIKSSPLIRKELRDTATGLLYDIKTGKVTKIV</sequence>
<protein>
    <submittedName>
        <fullName evidence="1">Uncharacterized protein</fullName>
    </submittedName>
</protein>
<evidence type="ECO:0000313" key="1">
    <source>
        <dbReference type="EMBL" id="KAJ8121167.1"/>
    </source>
</evidence>
<evidence type="ECO:0000313" key="2">
    <source>
        <dbReference type="Proteomes" id="UP001153334"/>
    </source>
</evidence>